<feature type="domain" description="WW" evidence="6">
    <location>
        <begin position="1219"/>
        <end position="1253"/>
    </location>
</feature>
<gene>
    <name evidence="7" type="ORF">IV203_002667</name>
</gene>
<feature type="compositionally biased region" description="Polar residues" evidence="5">
    <location>
        <begin position="313"/>
        <end position="325"/>
    </location>
</feature>
<feature type="domain" description="WW" evidence="6">
    <location>
        <begin position="2894"/>
        <end position="2928"/>
    </location>
</feature>
<feature type="region of interest" description="Disordered" evidence="5">
    <location>
        <begin position="2238"/>
        <end position="2275"/>
    </location>
</feature>
<feature type="region of interest" description="Disordered" evidence="5">
    <location>
        <begin position="1140"/>
        <end position="1218"/>
    </location>
</feature>
<feature type="domain" description="WW" evidence="6">
    <location>
        <begin position="1011"/>
        <end position="1045"/>
    </location>
</feature>
<evidence type="ECO:0000256" key="2">
    <source>
        <dbReference type="ARBA" id="ARBA00022448"/>
    </source>
</evidence>
<dbReference type="Pfam" id="PF12931">
    <property type="entry name" value="TPR_Sec16"/>
    <property type="match status" value="1"/>
</dbReference>
<feature type="domain" description="WW" evidence="6">
    <location>
        <begin position="2051"/>
        <end position="2085"/>
    </location>
</feature>
<dbReference type="CDD" id="cd00201">
    <property type="entry name" value="WW"/>
    <property type="match status" value="22"/>
</dbReference>
<feature type="compositionally biased region" description="Basic and acidic residues" evidence="5">
    <location>
        <begin position="2460"/>
        <end position="2471"/>
    </location>
</feature>
<dbReference type="EMBL" id="JAGRRH010000045">
    <property type="protein sequence ID" value="KAG7338938.1"/>
    <property type="molecule type" value="Genomic_DNA"/>
</dbReference>
<feature type="compositionally biased region" description="Polar residues" evidence="5">
    <location>
        <begin position="2491"/>
        <end position="2500"/>
    </location>
</feature>
<dbReference type="PROSITE" id="PS01159">
    <property type="entry name" value="WW_DOMAIN_1"/>
    <property type="match status" value="16"/>
</dbReference>
<feature type="compositionally biased region" description="Low complexity" evidence="5">
    <location>
        <begin position="3625"/>
        <end position="3635"/>
    </location>
</feature>
<feature type="compositionally biased region" description="Polar residues" evidence="5">
    <location>
        <begin position="518"/>
        <end position="553"/>
    </location>
</feature>
<name>A0A9K3P8Y4_9STRA</name>
<feature type="domain" description="WW" evidence="6">
    <location>
        <begin position="1532"/>
        <end position="1566"/>
    </location>
</feature>
<feature type="domain" description="WW" evidence="6">
    <location>
        <begin position="1427"/>
        <end position="1461"/>
    </location>
</feature>
<feature type="compositionally biased region" description="Low complexity" evidence="5">
    <location>
        <begin position="2702"/>
        <end position="2711"/>
    </location>
</feature>
<keyword evidence="2" id="KW-0813">Transport</keyword>
<dbReference type="SMART" id="SM00456">
    <property type="entry name" value="WW"/>
    <property type="match status" value="23"/>
</dbReference>
<feature type="compositionally biased region" description="Basic residues" evidence="5">
    <location>
        <begin position="618"/>
        <end position="631"/>
    </location>
</feature>
<feature type="compositionally biased region" description="Polar residues" evidence="5">
    <location>
        <begin position="289"/>
        <end position="307"/>
    </location>
</feature>
<feature type="compositionally biased region" description="Polar residues" evidence="5">
    <location>
        <begin position="197"/>
        <end position="207"/>
    </location>
</feature>
<feature type="compositionally biased region" description="Basic and acidic residues" evidence="5">
    <location>
        <begin position="2651"/>
        <end position="2665"/>
    </location>
</feature>
<keyword evidence="3" id="KW-0256">Endoplasmic reticulum</keyword>
<feature type="region of interest" description="Disordered" evidence="5">
    <location>
        <begin position="2701"/>
        <end position="2734"/>
    </location>
</feature>
<feature type="region of interest" description="Disordered" evidence="5">
    <location>
        <begin position="1067"/>
        <end position="1126"/>
    </location>
</feature>
<feature type="domain" description="WW" evidence="6">
    <location>
        <begin position="2595"/>
        <end position="2629"/>
    </location>
</feature>
<feature type="region of interest" description="Disordered" evidence="5">
    <location>
        <begin position="1588"/>
        <end position="1752"/>
    </location>
</feature>
<organism evidence="7 8">
    <name type="scientific">Nitzschia inconspicua</name>
    <dbReference type="NCBI Taxonomy" id="303405"/>
    <lineage>
        <taxon>Eukaryota</taxon>
        <taxon>Sar</taxon>
        <taxon>Stramenopiles</taxon>
        <taxon>Ochrophyta</taxon>
        <taxon>Bacillariophyta</taxon>
        <taxon>Bacillariophyceae</taxon>
        <taxon>Bacillariophycidae</taxon>
        <taxon>Bacillariales</taxon>
        <taxon>Bacillariaceae</taxon>
        <taxon>Nitzschia</taxon>
    </lineage>
</organism>
<feature type="domain" description="WW" evidence="6">
    <location>
        <begin position="2355"/>
        <end position="2389"/>
    </location>
</feature>
<evidence type="ECO:0000256" key="4">
    <source>
        <dbReference type="ARBA" id="ARBA00022892"/>
    </source>
</evidence>
<feature type="compositionally biased region" description="Polar residues" evidence="5">
    <location>
        <begin position="1647"/>
        <end position="1666"/>
    </location>
</feature>
<feature type="region of interest" description="Disordered" evidence="5">
    <location>
        <begin position="2624"/>
        <end position="2675"/>
    </location>
</feature>
<feature type="compositionally biased region" description="Pro residues" evidence="5">
    <location>
        <begin position="410"/>
        <end position="419"/>
    </location>
</feature>
<feature type="domain" description="WW" evidence="6">
    <location>
        <begin position="1843"/>
        <end position="1877"/>
    </location>
</feature>
<dbReference type="CDD" id="cd09233">
    <property type="entry name" value="ACE1-Sec16-like"/>
    <property type="match status" value="1"/>
</dbReference>
<feature type="domain" description="WW" evidence="6">
    <location>
        <begin position="2272"/>
        <end position="2305"/>
    </location>
</feature>
<evidence type="ECO:0000259" key="6">
    <source>
        <dbReference type="PROSITE" id="PS50020"/>
    </source>
</evidence>
<accession>A0A9K3P8Y4</accession>
<feature type="region of interest" description="Disordered" evidence="5">
    <location>
        <begin position="2460"/>
        <end position="2510"/>
    </location>
</feature>
<dbReference type="Pfam" id="PF00397">
    <property type="entry name" value="WW"/>
    <property type="match status" value="21"/>
</dbReference>
<feature type="domain" description="WW" evidence="6">
    <location>
        <begin position="2828"/>
        <end position="2862"/>
    </location>
</feature>
<feature type="compositionally biased region" description="Polar residues" evidence="5">
    <location>
        <begin position="255"/>
        <end position="268"/>
    </location>
</feature>
<reference evidence="7" key="1">
    <citation type="journal article" date="2021" name="Sci. Rep.">
        <title>Diploid genomic architecture of Nitzschia inconspicua, an elite biomass production diatom.</title>
        <authorList>
            <person name="Oliver A."/>
            <person name="Podell S."/>
            <person name="Pinowska A."/>
            <person name="Traller J.C."/>
            <person name="Smith S.R."/>
            <person name="McClure R."/>
            <person name="Beliaev A."/>
            <person name="Bohutskyi P."/>
            <person name="Hill E.A."/>
            <person name="Rabines A."/>
            <person name="Zheng H."/>
            <person name="Allen L.Z."/>
            <person name="Kuo A."/>
            <person name="Grigoriev I.V."/>
            <person name="Allen A.E."/>
            <person name="Hazlebeck D."/>
            <person name="Allen E.E."/>
        </authorList>
    </citation>
    <scope>NUCLEOTIDE SEQUENCE</scope>
    <source>
        <strain evidence="7">Hildebrandi</strain>
    </source>
</reference>
<feature type="region of interest" description="Disordered" evidence="5">
    <location>
        <begin position="1792"/>
        <end position="1847"/>
    </location>
</feature>
<evidence type="ECO:0000256" key="3">
    <source>
        <dbReference type="ARBA" id="ARBA00022824"/>
    </source>
</evidence>
<keyword evidence="8" id="KW-1185">Reference proteome</keyword>
<feature type="region of interest" description="Disordered" evidence="5">
    <location>
        <begin position="3463"/>
        <end position="3518"/>
    </location>
</feature>
<dbReference type="PANTHER" id="PTHR47852">
    <property type="entry name" value="OS06G0298400 PROTEIN"/>
    <property type="match status" value="1"/>
</dbReference>
<proteinExistence type="predicted"/>
<keyword evidence="4" id="KW-0931">ER-Golgi transport</keyword>
<feature type="region of interest" description="Disordered" evidence="5">
    <location>
        <begin position="192"/>
        <end position="495"/>
    </location>
</feature>
<feature type="compositionally biased region" description="Low complexity" evidence="5">
    <location>
        <begin position="598"/>
        <end position="614"/>
    </location>
</feature>
<comment type="caution">
    <text evidence="7">The sequence shown here is derived from an EMBL/GenBank/DDBJ whole genome shotgun (WGS) entry which is preliminary data.</text>
</comment>
<dbReference type="PROSITE" id="PS50020">
    <property type="entry name" value="WW_DOMAIN_2"/>
    <property type="match status" value="23"/>
</dbReference>
<dbReference type="OrthoDB" id="49495at2759"/>
<feature type="region of interest" description="Disordered" evidence="5">
    <location>
        <begin position="1346"/>
        <end position="1439"/>
    </location>
</feature>
<dbReference type="InterPro" id="IPR024298">
    <property type="entry name" value="Sec16_Sec23-bd"/>
</dbReference>
<feature type="domain" description="WW" evidence="6">
    <location>
        <begin position="1114"/>
        <end position="1148"/>
    </location>
</feature>
<evidence type="ECO:0000256" key="5">
    <source>
        <dbReference type="SAM" id="MobiDB-lite"/>
    </source>
</evidence>
<comment type="subcellular location">
    <subcellularLocation>
        <location evidence="1">Endoplasmic reticulum</location>
    </subcellularLocation>
</comment>
<reference evidence="7" key="2">
    <citation type="submission" date="2021-04" db="EMBL/GenBank/DDBJ databases">
        <authorList>
            <person name="Podell S."/>
        </authorList>
    </citation>
    <scope>NUCLEOTIDE SEQUENCE</scope>
    <source>
        <strain evidence="7">Hildebrandi</strain>
    </source>
</reference>
<feature type="region of interest" description="Disordered" evidence="5">
    <location>
        <begin position="118"/>
        <end position="180"/>
    </location>
</feature>
<feature type="domain" description="WW" evidence="6">
    <location>
        <begin position="2156"/>
        <end position="2190"/>
    </location>
</feature>
<feature type="domain" description="WW" evidence="6">
    <location>
        <begin position="2757"/>
        <end position="2791"/>
    </location>
</feature>
<dbReference type="GO" id="GO:0005783">
    <property type="term" value="C:endoplasmic reticulum"/>
    <property type="evidence" value="ECO:0007669"/>
    <property type="project" value="UniProtKB-SubCell"/>
</dbReference>
<feature type="domain" description="WW" evidence="6">
    <location>
        <begin position="1946"/>
        <end position="1980"/>
    </location>
</feature>
<feature type="domain" description="WW" evidence="6">
    <location>
        <begin position="1322"/>
        <end position="1356"/>
    </location>
</feature>
<feature type="domain" description="WW" evidence="6">
    <location>
        <begin position="2663"/>
        <end position="2697"/>
    </location>
</feature>
<feature type="domain" description="WW" evidence="6">
    <location>
        <begin position="1635"/>
        <end position="1669"/>
    </location>
</feature>
<feature type="region of interest" description="Disordered" evidence="5">
    <location>
        <begin position="1"/>
        <end position="100"/>
    </location>
</feature>
<evidence type="ECO:0000256" key="1">
    <source>
        <dbReference type="ARBA" id="ARBA00004240"/>
    </source>
</evidence>
<feature type="region of interest" description="Disordered" evidence="5">
    <location>
        <begin position="736"/>
        <end position="757"/>
    </location>
</feature>
<dbReference type="Proteomes" id="UP000693970">
    <property type="component" value="Unassembled WGS sequence"/>
</dbReference>
<feature type="region of interest" description="Disordered" evidence="5">
    <location>
        <begin position="1275"/>
        <end position="1331"/>
    </location>
</feature>
<feature type="compositionally biased region" description="Basic and acidic residues" evidence="5">
    <location>
        <begin position="3496"/>
        <end position="3505"/>
    </location>
</feature>
<feature type="region of interest" description="Disordered" evidence="5">
    <location>
        <begin position="3559"/>
        <end position="3648"/>
    </location>
</feature>
<dbReference type="InterPro" id="IPR001202">
    <property type="entry name" value="WW_dom"/>
</dbReference>
<feature type="compositionally biased region" description="Polar residues" evidence="5">
    <location>
        <begin position="3465"/>
        <end position="3477"/>
    </location>
</feature>
<feature type="domain" description="WW" evidence="6">
    <location>
        <begin position="2512"/>
        <end position="2546"/>
    </location>
</feature>
<feature type="region of interest" description="Disordered" evidence="5">
    <location>
        <begin position="3029"/>
        <end position="3051"/>
    </location>
</feature>
<feature type="compositionally biased region" description="Pro residues" evidence="5">
    <location>
        <begin position="208"/>
        <end position="219"/>
    </location>
</feature>
<sequence>MWSQLSNAPPPVSEDNRRRFPPPPVPHVGSGVAQPPPMPPPVQHQVNRPPRPASGGIFPPPPPPNQPQQHHSNGGHGIRPSGSSDHESYADDDEYSDDGALGATINMVTSAASRFFKAAAAAAPPPPQQQQQQPNPTPEPPKGPPPPTEPASSMLDTVDNRSATHTAVPPSPPVAINNSEVRAVKHPGIVSTLIKPASNSGIANNSKPPTPIFRPPSQPSTPVGPIQPVSSFGSATGAKATVSAIPSPRPPPIPGQQQSVAGGSTSNHLAIPTLAQTAAPHFIHHSPGGQRTTFLPPTPPSQHQQELFGSGNSGQSGNVTPSAPYQVSGPPTPSVPTIPSILMQPNLAPQRVQQQPGLSTAPMFPPPNTPIISHPGIISATAAIGNRPPTPKQQAKDIFGQPPMEKVPATQPPPTPAPTPAQTAYSVFGIPSPRETSPVVAENETEPNRAAKKDCAPPAVPSLQTVDGIEATLTRDPPVGLAKPIATPPPSPKSVEMKLKTIQGIKLGLSNVPSSPLTPVIANQQQKSISSSLSEPTQTPNTASGMQNDTPLQPSDVPKKMPFTGTAPNSVESVPFATSMPLRSRLRAPPPMSTPFKSSTDSGISASTSIGSSATKPSRSKFRLPTPRKRVAPALVANKKKEEDKDKEMFANLPNDTIKDPAPLLQHANINKPNKTLQEEMAESTNIVPSLSSVAQTVVALQGGTKTAPTDGVHLSHETSLDDTPQPIVISKKANGTVVPPETQQEPTTAAEVESDRVTPSQVVEAMPHGENPEVSIPTVEELNHVGNVSTTTSAVESSLSEGWTEATDPSSGNVYFFNESTGETSWEKPLECQPANTPTVGTIDEVAITVQGKNENQDQRLTTEEFQPIDNTIDALNSEFGVDSQKCIEPPEVVLPVNERETKIDEDVIENPVDDTKDIDEDLPDGWIEAFDPSSARSYYYHSESGQVSWERPTESSDVNDAAHHETKGTIPFNNSPESTKADKIDVKPSIAQEKDTTKHFDDDNINYDETLHDGWEDLVDPSTNQRYFYNSVTGETSWDRPTAGPSGEILLNNAETEVATIEEAYPQGEAEPEISVKADTNENDGLYDADQSPESTKDATEQVDDDNVNYDETLPDGWVDLVDPSTNQRYFYNSVTGETSWDRPTARPSGEILLNDTETEDATIEEASPQGDAEPEISVKADTDTNENDGLYDADQSPESTKDAAEQVDDDNVNYDETLHDGWEDLVDPSTNQRYFYNSVTGETSWDRPTAGPSGEILLNNAETEVATIEEAYPQGEAEPEISVKADTNENDGLYDADQSPESTKDATEQVDDDNVNYDETLPDGWVDLVDPSTNQRYFYNSVTGETSWDPPTARPSGEILLNDAETEVATIEKASPQGQAEPEISVKADTDTNENDGLYDADQSPESTKDATEQVDDDNVNYDETLPDGWVDLVDPSTNQRYFYNSVTGETSWDRPTARPSGEILLNDTETEDATIEEASPQGDAEPEISVKADTDTNENDGLYDADQSPESTKDAAEQVDDDNVNYDETLPGGWEDLVDPSTNQRYFYNSVTGETSWDQPTAGPSGEILLNDAETKVATIEEAYPQGQAEPEISVKADTNENDGLYDADQSPESTKDATEQVDDDNVNYDETLPDGWADLVDPSTNQRYFYNSVTGETSWNPPTARPSGEILLNNAETEVATIEEASPQGQAEPEISVKADTDTNENDGLYDADQSPESTKDATEQVDDDNVNYDETLPDGWVDLVDPSTNQRYFYNSVTGETSWDRPTAGPSGEILLNNAETEVATIEEASPQGEAEPEISVKADTNENDGLYDADQSPESTKDATEQVDDDNVNYDETLPDGWVDLVDPSTNQRYFYNSVTGETSWDQPTAGPSGEILLNDAETKVATIEEAYPQGEAEPEISVKADTNENDGLYDADQSPESTKDATEQVDDDNVNYDETLPDGWVDLVDPSTNQRYFYNSVTGETSWDPPTARPSGEILLNDAETEVATIEKASPQGQAEPEISVKADTDTNENDGLYDADQSPESTKDATEQVDDDNVNYDETLPDGWVDLVDPSTNQRYFYNSVTGETSWDPPTARPSGEILLNNAETEDATIEEASPQGQAEPEISVKADTDTNENDGLYDADQSPESTKDATEQVDDDNVNYDETLPDGWVDLVDPSTNQRYFYNSVTGETSWDRPTAGPSGVILRRDAETEVATIEEASSQGEAEPILDNKFDREIKPEKTSLAQAAMSPVDSSQNEQMGELPSSEHVSEASEEVNGIDPLPDGWVEAFDPKGTPYYYHSLSGTVSWERPIEGKASGSDTNDLDMAEGNENADKLLPNDEVEVNGMSEVNADLNSKQDCTEEAVGTGWSQIIDPDSGEIYFFNDITGETTWELPKDNPSAPSSEGQMHKQIVRDSVSPVESKKPKAYSSLSPDAPSGSCWTKCFDPDSNGTYYLDQSTGKILWDKPEDQESEEVRIQKENQTQSNDGHGINSGEDESVSTTELNNDATDNDCDSYGDEKMLPEEWVEAVDESSGNIYFYNYRTGEVSWERPMQFKVSVHPPKESHMFHARNESEDAADGLDSVKSEGEIQRSDGDVSEANCAANSEGWVEMKDPLTQKDYFYNTQTGETMWVRPLSQTEPTSSKDNFDVDPPIPDEEERSKTGASEMDHGKLPEGWVVDEDPKSGKPYYYHSLSGKVTWETPVREATQSCEASISSSDSETENHLYEEKDENSEEKFESQGEDAIEIADKPETENVAAASDKSELLPDGWEVIRDPDSDDVFYYNKLTNETSWEKPVVGESMPHEALKDTWMEVPGPITNETIEASDEVSGDKLLPLLEGWVESFDESSGKTFYWNESTNETTWDRPVATQQPSAEKKEDIVEIDGTELNKKEEVGMDGNGSQPKDWIEMVDKDSGQKYYYNVVTQETSWESPNKRHSLEPLLADHKVHTSMNGEILVSVEDGRQQLGIRGPLVLCEDSHVAAYLEHKTNSTDLLWQLIAIAAKSQGRLRSDEGVSDKSSPEAAIIELLLRDEKTSVTSPKKEAKNSNMHASEGPKQPDATARIQRLLLRGDKAGAIEEAIALGDFATALLVASRCNEATYIGVARKYAERSFYNGSPMYTAALLFSGAADWGAGNWGLEPQELKLTWKSHLAAIISNRTPGCERIVLSLGDRLMEIGDVKDAHFCYMVCGCSVEDPTDGHARLALLGCDHTDSCNLVLSTRESIEAFERTEAFEWAKRQGNKNASLVRFQPFKLIYSMLLVDNGMSDLALLYIDSIRVSSKIASVEHLTGSNIGLNQIFSDETAFLIALLEVKSRLQSQGGPKYRYSNTVLNGGTMAIERALLEKTVKMRTQDVVSTPTLAGNQHKTALTDKSDPDVSYLSAKSNLMDVTGYSLDSPEFHNKFTSKKSEIKSLSPLQEGASKENVMTDSVDQANGKRIQKQALSQSPVAVNNASDIVKNKAPLNAPLYAAKTSNHTQQTTVMETPQERKRPNSPPATAPPRIGDKSAEKPKVLTPAPSSGSSFGSLKSWIIKRLNPDATECHLPDSEGQAYYDKEKKRWIFPDMDPNEEIQPLAPPPKTPVPSNPQPVPTPKDDDPLAAMMAPPSRAPSSIKRPGGIPKTTPGRYPPGMMPPVSSGMSNSGATRSTPCIGSECGGLSSLDLSSSRNGTQQSIESQAYIFLEHFP</sequence>
<dbReference type="PANTHER" id="PTHR47852:SF2">
    <property type="entry name" value="WW DOMAIN-CONTAINING PROTEIN"/>
    <property type="match status" value="1"/>
</dbReference>
<feature type="region of interest" description="Disordered" evidence="5">
    <location>
        <begin position="518"/>
        <end position="646"/>
    </location>
</feature>
<feature type="compositionally biased region" description="Low complexity" evidence="5">
    <location>
        <begin position="3591"/>
        <end position="3604"/>
    </location>
</feature>
<evidence type="ECO:0000313" key="8">
    <source>
        <dbReference type="Proteomes" id="UP000693970"/>
    </source>
</evidence>
<feature type="region of interest" description="Disordered" evidence="5">
    <location>
        <begin position="1997"/>
        <end position="2060"/>
    </location>
</feature>
<dbReference type="GO" id="GO:0016192">
    <property type="term" value="P:vesicle-mediated transport"/>
    <property type="evidence" value="ECO:0007669"/>
    <property type="project" value="UniProtKB-KW"/>
</dbReference>
<feature type="compositionally biased region" description="Pro residues" evidence="5">
    <location>
        <begin position="3567"/>
        <end position="3584"/>
    </location>
</feature>
<feature type="region of interest" description="Disordered" evidence="5">
    <location>
        <begin position="2101"/>
        <end position="2160"/>
    </location>
</feature>
<feature type="region of interest" description="Disordered" evidence="5">
    <location>
        <begin position="1451"/>
        <end position="1545"/>
    </location>
</feature>
<feature type="compositionally biased region" description="Polar residues" evidence="5">
    <location>
        <begin position="2628"/>
        <end position="2637"/>
    </location>
</feature>
<feature type="region of interest" description="Disordered" evidence="5">
    <location>
        <begin position="952"/>
        <end position="985"/>
    </location>
</feature>
<feature type="domain" description="WW" evidence="6">
    <location>
        <begin position="798"/>
        <end position="832"/>
    </location>
</feature>
<feature type="compositionally biased region" description="Pro residues" evidence="5">
    <location>
        <begin position="135"/>
        <end position="149"/>
    </location>
</feature>
<feature type="region of interest" description="Disordered" evidence="5">
    <location>
        <begin position="2388"/>
        <end position="2432"/>
    </location>
</feature>
<feature type="domain" description="WW" evidence="6">
    <location>
        <begin position="922"/>
        <end position="956"/>
    </location>
</feature>
<evidence type="ECO:0000313" key="7">
    <source>
        <dbReference type="EMBL" id="KAG7338938.1"/>
    </source>
</evidence>
<feature type="domain" description="WW" evidence="6">
    <location>
        <begin position="2427"/>
        <end position="2461"/>
    </location>
</feature>
<feature type="compositionally biased region" description="Basic and acidic residues" evidence="5">
    <location>
        <begin position="3029"/>
        <end position="3038"/>
    </location>
</feature>
<feature type="domain" description="WW" evidence="6">
    <location>
        <begin position="1740"/>
        <end position="1774"/>
    </location>
</feature>
<feature type="compositionally biased region" description="Basic and acidic residues" evidence="5">
    <location>
        <begin position="446"/>
        <end position="455"/>
    </location>
</feature>
<feature type="region of interest" description="Disordered" evidence="5">
    <location>
        <begin position="1899"/>
        <end position="1958"/>
    </location>
</feature>
<protein>
    <submittedName>
        <fullName evidence="7">WW domain containing protein</fullName>
    </submittedName>
</protein>